<comment type="caution">
    <text evidence="1">The sequence shown here is derived from an EMBL/GenBank/DDBJ whole genome shotgun (WGS) entry which is preliminary data.</text>
</comment>
<sequence>MHRKIMDDLFWKQAFFEDKDAFLRQLVTKKFATLQR</sequence>
<proteinExistence type="predicted"/>
<name>A0A1B6NY25_9ZZZZ</name>
<dbReference type="AlphaFoldDB" id="A0A1B6NY25"/>
<reference evidence="1" key="1">
    <citation type="submission" date="2013-11" db="EMBL/GenBank/DDBJ databases">
        <title>Microbial diversity, functional groups and degradation webs in Northern and Southern Mediterranean and Red Sea marine crude oil polluted sites.</title>
        <authorList>
            <person name="Daffonchio D."/>
            <person name="Mapelli F."/>
            <person name="Ferrer M."/>
            <person name="Richter M."/>
            <person name="Cherif A."/>
            <person name="Malkawi H.I."/>
            <person name="Yakimov M.M."/>
            <person name="Abdel-Fattah Y.R."/>
            <person name="Blaghen M."/>
            <person name="Golyshin P.N."/>
            <person name="Kalogerakis N."/>
            <person name="Boon N."/>
            <person name="Magagnini M."/>
            <person name="Fava F."/>
        </authorList>
    </citation>
    <scope>NUCLEOTIDE SEQUENCE</scope>
</reference>
<gene>
    <name evidence="1" type="ORF">MGSAQ_000197</name>
</gene>
<evidence type="ECO:0000313" key="1">
    <source>
        <dbReference type="EMBL" id="KTF08304.1"/>
    </source>
</evidence>
<organism evidence="1">
    <name type="scientific">marine sediment metagenome</name>
    <dbReference type="NCBI Taxonomy" id="412755"/>
    <lineage>
        <taxon>unclassified sequences</taxon>
        <taxon>metagenomes</taxon>
        <taxon>ecological metagenomes</taxon>
    </lineage>
</organism>
<protein>
    <submittedName>
        <fullName evidence="1">Uncharacterized protein</fullName>
    </submittedName>
</protein>
<accession>A0A1B6NY25</accession>
<dbReference type="EMBL" id="AYSL01000036">
    <property type="protein sequence ID" value="KTF08304.1"/>
    <property type="molecule type" value="Genomic_DNA"/>
</dbReference>